<keyword evidence="7" id="KW-1185">Reference proteome</keyword>
<evidence type="ECO:0000256" key="1">
    <source>
        <dbReference type="ARBA" id="ARBA00004141"/>
    </source>
</evidence>
<dbReference type="Proteomes" id="UP001519921">
    <property type="component" value="Unassembled WGS sequence"/>
</dbReference>
<feature type="domain" description="DUF6398" evidence="5">
    <location>
        <begin position="14"/>
        <end position="119"/>
    </location>
</feature>
<keyword evidence="2" id="KW-0812">Transmembrane</keyword>
<dbReference type="InterPro" id="IPR011990">
    <property type="entry name" value="TPR-like_helical_dom_sf"/>
</dbReference>
<dbReference type="RefSeq" id="WP_219778774.1">
    <property type="nucleotide sequence ID" value="NZ_JAHXPT010000004.1"/>
</dbReference>
<dbReference type="Gene3D" id="1.25.40.10">
    <property type="entry name" value="Tetratricopeptide repeat domain"/>
    <property type="match status" value="1"/>
</dbReference>
<accession>A0ABS7AM22</accession>
<organism evidence="6 7">
    <name type="scientific">Clostridium weizhouense</name>
    <dbReference type="NCBI Taxonomy" id="2859781"/>
    <lineage>
        <taxon>Bacteria</taxon>
        <taxon>Bacillati</taxon>
        <taxon>Bacillota</taxon>
        <taxon>Clostridia</taxon>
        <taxon>Eubacteriales</taxon>
        <taxon>Clostridiaceae</taxon>
        <taxon>Clostridium</taxon>
    </lineage>
</organism>
<dbReference type="Pfam" id="PF04184">
    <property type="entry name" value="ST7"/>
    <property type="match status" value="1"/>
</dbReference>
<keyword evidence="3" id="KW-1133">Transmembrane helix</keyword>
<evidence type="ECO:0000256" key="4">
    <source>
        <dbReference type="ARBA" id="ARBA00023136"/>
    </source>
</evidence>
<comment type="caution">
    <text evidence="6">The sequence shown here is derived from an EMBL/GenBank/DDBJ whole genome shotgun (WGS) entry which is preliminary data.</text>
</comment>
<comment type="subcellular location">
    <subcellularLocation>
        <location evidence="1">Membrane</location>
        <topology evidence="1">Multi-pass membrane protein</topology>
    </subcellularLocation>
</comment>
<protein>
    <recommendedName>
        <fullName evidence="5">DUF6398 domain-containing protein</fullName>
    </recommendedName>
</protein>
<sequence length="403" mass="46660">MQNLPNSMVGKYEEIVEKINKFSKEHLNQEYENICIKALQDLCLNHEDILKKGKGSSWAAGIVHAVGTINNLFDVKEEPYIKALDLYKEFGVSSSTGSTKSKEVRTLLKMSKENEIWMIHSDKSVEVSVVKEECKVIEKHEADKSEETFEISEEFIVAQKIMRRAWMEKNYNKKVKLAKEALSICENCSDAYIILSKNNNLSENEQKKLLEKAVNAGKNILGIDDFKNASKEIFKRKEAQPFLGAKYTLAIKLWKMGERDEAIKNAFELLEYNEKDNLMVRGILSSWLLIEKKYDYAEKLFKTYKNDYLAAVVYSNALLLYKTGNIKEAEDMLRKAYKKNSFVIPYIIKQKKLPKVLPNISKFGSEAEAMHYIKYSLEAWNNSVEIINWVKEMNINFKIEMNN</sequence>
<keyword evidence="4" id="KW-0472">Membrane</keyword>
<evidence type="ECO:0000259" key="5">
    <source>
        <dbReference type="Pfam" id="PF19935"/>
    </source>
</evidence>
<dbReference type="SUPFAM" id="SSF48452">
    <property type="entry name" value="TPR-like"/>
    <property type="match status" value="1"/>
</dbReference>
<gene>
    <name evidence="6" type="ORF">KYD98_06385</name>
</gene>
<evidence type="ECO:0000313" key="7">
    <source>
        <dbReference type="Proteomes" id="UP001519921"/>
    </source>
</evidence>
<evidence type="ECO:0000313" key="6">
    <source>
        <dbReference type="EMBL" id="MBW6409712.1"/>
    </source>
</evidence>
<dbReference type="InterPro" id="IPR007311">
    <property type="entry name" value="ST7"/>
</dbReference>
<dbReference type="EMBL" id="JAHXPT010000004">
    <property type="protein sequence ID" value="MBW6409712.1"/>
    <property type="molecule type" value="Genomic_DNA"/>
</dbReference>
<dbReference type="InterPro" id="IPR019734">
    <property type="entry name" value="TPR_rpt"/>
</dbReference>
<dbReference type="InterPro" id="IPR045651">
    <property type="entry name" value="DUF6398"/>
</dbReference>
<dbReference type="Pfam" id="PF19935">
    <property type="entry name" value="DUF6398"/>
    <property type="match status" value="1"/>
</dbReference>
<evidence type="ECO:0000256" key="2">
    <source>
        <dbReference type="ARBA" id="ARBA00022692"/>
    </source>
</evidence>
<dbReference type="SMART" id="SM00028">
    <property type="entry name" value="TPR"/>
    <property type="match status" value="2"/>
</dbReference>
<reference evidence="6 7" key="1">
    <citation type="submission" date="2021-07" db="EMBL/GenBank/DDBJ databases">
        <title>Clostridium weizhouense sp. nov., an anaerobic bacterium isolated from activated sludge of Petroleum wastewater.</title>
        <authorList>
            <person name="Li Q."/>
        </authorList>
    </citation>
    <scope>NUCLEOTIDE SEQUENCE [LARGE SCALE GENOMIC DNA]</scope>
    <source>
        <strain evidence="6 7">YB-6</strain>
    </source>
</reference>
<proteinExistence type="predicted"/>
<evidence type="ECO:0000256" key="3">
    <source>
        <dbReference type="ARBA" id="ARBA00022989"/>
    </source>
</evidence>
<name>A0ABS7AM22_9CLOT</name>